<evidence type="ECO:0000256" key="3">
    <source>
        <dbReference type="ARBA" id="ARBA00004742"/>
    </source>
</evidence>
<dbReference type="Proteomes" id="UP000054248">
    <property type="component" value="Unassembled WGS sequence"/>
</dbReference>
<dbReference type="PANTHER" id="PTHR21139">
    <property type="entry name" value="TRIOSEPHOSPHATE ISOMERASE"/>
    <property type="match status" value="1"/>
</dbReference>
<dbReference type="InterPro" id="IPR035990">
    <property type="entry name" value="TIM_sf"/>
</dbReference>
<proteinExistence type="inferred from homology"/>
<comment type="pathway">
    <text evidence="2 9">Carbohydrate degradation; glycolysis; D-glyceraldehyde 3-phosphate from glycerone phosphate: step 1/1.</text>
</comment>
<dbReference type="HOGENOM" id="CLU_024251_2_0_1"/>
<dbReference type="OrthoDB" id="6715177at2759"/>
<dbReference type="GO" id="GO:0005829">
    <property type="term" value="C:cytosol"/>
    <property type="evidence" value="ECO:0007669"/>
    <property type="project" value="TreeGrafter"/>
</dbReference>
<dbReference type="AlphaFoldDB" id="A0A0C3LM23"/>
<evidence type="ECO:0000313" key="11">
    <source>
        <dbReference type="Proteomes" id="UP000054248"/>
    </source>
</evidence>
<evidence type="ECO:0000256" key="6">
    <source>
        <dbReference type="ARBA" id="ARBA00022432"/>
    </source>
</evidence>
<evidence type="ECO:0000256" key="1">
    <source>
        <dbReference type="ARBA" id="ARBA00000474"/>
    </source>
</evidence>
<dbReference type="Pfam" id="PF00121">
    <property type="entry name" value="TIM"/>
    <property type="match status" value="1"/>
</dbReference>
<dbReference type="GO" id="GO:0006096">
    <property type="term" value="P:glycolytic process"/>
    <property type="evidence" value="ECO:0007669"/>
    <property type="project" value="UniProtKB-UniPathway"/>
</dbReference>
<dbReference type="GO" id="GO:0019563">
    <property type="term" value="P:glycerol catabolic process"/>
    <property type="evidence" value="ECO:0007669"/>
    <property type="project" value="TreeGrafter"/>
</dbReference>
<dbReference type="InterPro" id="IPR013785">
    <property type="entry name" value="Aldolase_TIM"/>
</dbReference>
<reference evidence="10 11" key="1">
    <citation type="submission" date="2014-04" db="EMBL/GenBank/DDBJ databases">
        <authorList>
            <consortium name="DOE Joint Genome Institute"/>
            <person name="Kuo A."/>
            <person name="Girlanda M."/>
            <person name="Perotto S."/>
            <person name="Kohler A."/>
            <person name="Nagy L.G."/>
            <person name="Floudas D."/>
            <person name="Copeland A."/>
            <person name="Barry K.W."/>
            <person name="Cichocki N."/>
            <person name="Veneault-Fourrey C."/>
            <person name="LaButti K."/>
            <person name="Lindquist E.A."/>
            <person name="Lipzen A."/>
            <person name="Lundell T."/>
            <person name="Morin E."/>
            <person name="Murat C."/>
            <person name="Sun H."/>
            <person name="Tunlid A."/>
            <person name="Henrissat B."/>
            <person name="Grigoriev I.V."/>
            <person name="Hibbett D.S."/>
            <person name="Martin F."/>
            <person name="Nordberg H.P."/>
            <person name="Cantor M.N."/>
            <person name="Hua S.X."/>
        </authorList>
    </citation>
    <scope>NUCLEOTIDE SEQUENCE [LARGE SCALE GENOMIC DNA]</scope>
    <source>
        <strain evidence="10 11">MUT 4182</strain>
    </source>
</reference>
<dbReference type="CDD" id="cd00311">
    <property type="entry name" value="TIM"/>
    <property type="match status" value="1"/>
</dbReference>
<comment type="subunit">
    <text evidence="5">Homodimer.</text>
</comment>
<dbReference type="EMBL" id="KN823111">
    <property type="protein sequence ID" value="KIO22362.1"/>
    <property type="molecule type" value="Genomic_DNA"/>
</dbReference>
<dbReference type="GO" id="GO:0006094">
    <property type="term" value="P:gluconeogenesis"/>
    <property type="evidence" value="ECO:0007669"/>
    <property type="project" value="UniProtKB-UniPathway"/>
</dbReference>
<protein>
    <recommendedName>
        <fullName evidence="9">Triosephosphate isomerase</fullName>
        <ecNumber evidence="9">5.3.1.1</ecNumber>
    </recommendedName>
</protein>
<evidence type="ECO:0000256" key="2">
    <source>
        <dbReference type="ARBA" id="ARBA00004680"/>
    </source>
</evidence>
<evidence type="ECO:0000256" key="8">
    <source>
        <dbReference type="ARBA" id="ARBA00023235"/>
    </source>
</evidence>
<dbReference type="PANTHER" id="PTHR21139:SF41">
    <property type="entry name" value="TRIOSEPHOSPHATE ISOMERASE"/>
    <property type="match status" value="1"/>
</dbReference>
<sequence>MSRRFFVGGNFKMNGSCDSLKAAVENLNNAHLDPPTEVVVAPPTLYICNVRDHIKSGGKANLAVAPQNCHSASSGAYTGKISAQKLNDVERRTLFGDTDALIAQKAEACLAAKIKTLEQREAGKTPEVVEKQLVAVGEKAMERSDIVVVYEPVWAIEAGKVVTADQAQEVHKSIREWLGNNLSSQTAEATRIIYGGSVTAKKTYVTR</sequence>
<evidence type="ECO:0000256" key="4">
    <source>
        <dbReference type="ARBA" id="ARBA00007422"/>
    </source>
</evidence>
<dbReference type="STRING" id="1051891.A0A0C3LM23"/>
<dbReference type="Gene3D" id="3.20.20.70">
    <property type="entry name" value="Aldolase class I"/>
    <property type="match status" value="1"/>
</dbReference>
<dbReference type="UniPathway" id="UPA00138"/>
<evidence type="ECO:0000256" key="5">
    <source>
        <dbReference type="ARBA" id="ARBA00011738"/>
    </source>
</evidence>
<evidence type="ECO:0000313" key="10">
    <source>
        <dbReference type="EMBL" id="KIO22362.1"/>
    </source>
</evidence>
<dbReference type="GO" id="GO:0004807">
    <property type="term" value="F:triose-phosphate isomerase activity"/>
    <property type="evidence" value="ECO:0007669"/>
    <property type="project" value="UniProtKB-EC"/>
</dbReference>
<name>A0A0C3LM23_9AGAM</name>
<organism evidence="10 11">
    <name type="scientific">Tulasnella calospora MUT 4182</name>
    <dbReference type="NCBI Taxonomy" id="1051891"/>
    <lineage>
        <taxon>Eukaryota</taxon>
        <taxon>Fungi</taxon>
        <taxon>Dikarya</taxon>
        <taxon>Basidiomycota</taxon>
        <taxon>Agaricomycotina</taxon>
        <taxon>Agaricomycetes</taxon>
        <taxon>Cantharellales</taxon>
        <taxon>Tulasnellaceae</taxon>
        <taxon>Tulasnella</taxon>
    </lineage>
</organism>
<dbReference type="EC" id="5.3.1.1" evidence="9"/>
<dbReference type="PROSITE" id="PS51440">
    <property type="entry name" value="TIM_2"/>
    <property type="match status" value="1"/>
</dbReference>
<keyword evidence="8 9" id="KW-0413">Isomerase</keyword>
<dbReference type="InterPro" id="IPR000652">
    <property type="entry name" value="Triosephosphate_isomerase"/>
</dbReference>
<comment type="catalytic activity">
    <reaction evidence="1 9">
        <text>D-glyceraldehyde 3-phosphate = dihydroxyacetone phosphate</text>
        <dbReference type="Rhea" id="RHEA:18585"/>
        <dbReference type="ChEBI" id="CHEBI:57642"/>
        <dbReference type="ChEBI" id="CHEBI:59776"/>
        <dbReference type="EC" id="5.3.1.1"/>
    </reaction>
</comment>
<dbReference type="GO" id="GO:0046166">
    <property type="term" value="P:glyceraldehyde-3-phosphate biosynthetic process"/>
    <property type="evidence" value="ECO:0007669"/>
    <property type="project" value="TreeGrafter"/>
</dbReference>
<evidence type="ECO:0000256" key="7">
    <source>
        <dbReference type="ARBA" id="ARBA00023152"/>
    </source>
</evidence>
<reference evidence="11" key="2">
    <citation type="submission" date="2015-01" db="EMBL/GenBank/DDBJ databases">
        <title>Evolutionary Origins and Diversification of the Mycorrhizal Mutualists.</title>
        <authorList>
            <consortium name="DOE Joint Genome Institute"/>
            <consortium name="Mycorrhizal Genomics Consortium"/>
            <person name="Kohler A."/>
            <person name="Kuo A."/>
            <person name="Nagy L.G."/>
            <person name="Floudas D."/>
            <person name="Copeland A."/>
            <person name="Barry K.W."/>
            <person name="Cichocki N."/>
            <person name="Veneault-Fourrey C."/>
            <person name="LaButti K."/>
            <person name="Lindquist E.A."/>
            <person name="Lipzen A."/>
            <person name="Lundell T."/>
            <person name="Morin E."/>
            <person name="Murat C."/>
            <person name="Riley R."/>
            <person name="Ohm R."/>
            <person name="Sun H."/>
            <person name="Tunlid A."/>
            <person name="Henrissat B."/>
            <person name="Grigoriev I.V."/>
            <person name="Hibbett D.S."/>
            <person name="Martin F."/>
        </authorList>
    </citation>
    <scope>NUCLEOTIDE SEQUENCE [LARGE SCALE GENOMIC DNA]</scope>
    <source>
        <strain evidence="11">MUT 4182</strain>
    </source>
</reference>
<gene>
    <name evidence="10" type="ORF">M407DRAFT_15698</name>
</gene>
<keyword evidence="6 9" id="KW-0312">Gluconeogenesis</keyword>
<keyword evidence="7 9" id="KW-0324">Glycolysis</keyword>
<accession>A0A0C3LM23</accession>
<keyword evidence="11" id="KW-1185">Reference proteome</keyword>
<dbReference type="SUPFAM" id="SSF51351">
    <property type="entry name" value="Triosephosphate isomerase (TIM)"/>
    <property type="match status" value="1"/>
</dbReference>
<comment type="similarity">
    <text evidence="4 9">Belongs to the triosephosphate isomerase family.</text>
</comment>
<evidence type="ECO:0000256" key="9">
    <source>
        <dbReference type="RuleBase" id="RU363013"/>
    </source>
</evidence>
<dbReference type="UniPathway" id="UPA00109">
    <property type="reaction ID" value="UER00189"/>
</dbReference>
<comment type="pathway">
    <text evidence="3 9">Carbohydrate biosynthesis; gluconeogenesis.</text>
</comment>